<dbReference type="AlphaFoldDB" id="A0A6L3ATF5"/>
<dbReference type="EMBL" id="QOKV01000023">
    <property type="protein sequence ID" value="KAA0679356.1"/>
    <property type="molecule type" value="Genomic_DNA"/>
</dbReference>
<dbReference type="Gene3D" id="3.30.1050.10">
    <property type="entry name" value="SCP2 sterol-binding domain"/>
    <property type="match status" value="1"/>
</dbReference>
<evidence type="ECO:0000313" key="4">
    <source>
        <dbReference type="Proteomes" id="UP000476837"/>
    </source>
</evidence>
<keyword evidence="3" id="KW-0808">Transferase</keyword>
<dbReference type="Gene3D" id="3.40.630.30">
    <property type="match status" value="2"/>
</dbReference>
<evidence type="ECO:0000256" key="1">
    <source>
        <dbReference type="SAM" id="MobiDB-lite"/>
    </source>
</evidence>
<evidence type="ECO:0000259" key="2">
    <source>
        <dbReference type="PROSITE" id="PS51186"/>
    </source>
</evidence>
<dbReference type="GO" id="GO:0030649">
    <property type="term" value="P:aminoglycoside antibiotic catabolic process"/>
    <property type="evidence" value="ECO:0007669"/>
    <property type="project" value="TreeGrafter"/>
</dbReference>
<comment type="caution">
    <text evidence="3">The sequence shown here is derived from an EMBL/GenBank/DDBJ whole genome shotgun (WGS) entry which is preliminary data.</text>
</comment>
<dbReference type="CDD" id="cd04301">
    <property type="entry name" value="NAT_SF"/>
    <property type="match status" value="1"/>
</dbReference>
<protein>
    <submittedName>
        <fullName evidence="3">GNAT family N-acetyltransferase</fullName>
    </submittedName>
</protein>
<reference evidence="3 4" key="1">
    <citation type="submission" date="2018-07" db="EMBL/GenBank/DDBJ databases">
        <title>Genome sequence of Roseomonas fauriae ATCC 49958.</title>
        <authorList>
            <person name="Sant'Anna F.H."/>
            <person name="Baldani J.I."/>
            <person name="Zilli J.E."/>
            <person name="Reis V.M."/>
            <person name="Hartmann A."/>
            <person name="Cruz L."/>
            <person name="de Souza E.M."/>
            <person name="de Oliveira Pedrosa F."/>
            <person name="Passaglia L.M.P."/>
        </authorList>
    </citation>
    <scope>NUCLEOTIDE SEQUENCE [LARGE SCALE GENOMIC DNA]</scope>
    <source>
        <strain evidence="3 4">ATCC 49958</strain>
    </source>
</reference>
<dbReference type="InterPro" id="IPR051554">
    <property type="entry name" value="Acetyltransferase_Eis"/>
</dbReference>
<dbReference type="GO" id="GO:0034069">
    <property type="term" value="F:aminoglycoside N-acetyltransferase activity"/>
    <property type="evidence" value="ECO:0007669"/>
    <property type="project" value="TreeGrafter"/>
</dbReference>
<name>A0A6L3ATF5_AZOBR</name>
<dbReference type="PANTHER" id="PTHR37817:SF1">
    <property type="entry name" value="N-ACETYLTRANSFERASE EIS"/>
    <property type="match status" value="1"/>
</dbReference>
<dbReference type="InterPro" id="IPR036527">
    <property type="entry name" value="SCP2_sterol-bd_dom_sf"/>
</dbReference>
<organism evidence="3 4">
    <name type="scientific">Azospirillum brasilense</name>
    <dbReference type="NCBI Taxonomy" id="192"/>
    <lineage>
        <taxon>Bacteria</taxon>
        <taxon>Pseudomonadati</taxon>
        <taxon>Pseudomonadota</taxon>
        <taxon>Alphaproteobacteria</taxon>
        <taxon>Rhodospirillales</taxon>
        <taxon>Azospirillaceae</taxon>
        <taxon>Azospirillum</taxon>
    </lineage>
</organism>
<dbReference type="InterPro" id="IPR000182">
    <property type="entry name" value="GNAT_dom"/>
</dbReference>
<feature type="compositionally biased region" description="Basic and acidic residues" evidence="1">
    <location>
        <begin position="9"/>
        <end position="34"/>
    </location>
</feature>
<dbReference type="Pfam" id="PF13530">
    <property type="entry name" value="SCP2_2"/>
    <property type="match status" value="1"/>
</dbReference>
<dbReference type="Proteomes" id="UP000476837">
    <property type="component" value="Unassembled WGS sequence"/>
</dbReference>
<feature type="domain" description="N-acetyltransferase" evidence="2">
    <location>
        <begin position="41"/>
        <end position="191"/>
    </location>
</feature>
<dbReference type="InterPro" id="IPR016181">
    <property type="entry name" value="Acyl_CoA_acyltransferase"/>
</dbReference>
<dbReference type="InterPro" id="IPR041380">
    <property type="entry name" value="Acetyltransf_17"/>
</dbReference>
<dbReference type="PANTHER" id="PTHR37817">
    <property type="entry name" value="N-ACETYLTRANSFERASE EIS"/>
    <property type="match status" value="1"/>
</dbReference>
<dbReference type="Pfam" id="PF17668">
    <property type="entry name" value="Acetyltransf_17"/>
    <property type="match status" value="1"/>
</dbReference>
<dbReference type="SUPFAM" id="SSF55718">
    <property type="entry name" value="SCP-like"/>
    <property type="match status" value="1"/>
</dbReference>
<feature type="region of interest" description="Disordered" evidence="1">
    <location>
        <begin position="1"/>
        <end position="44"/>
    </location>
</feature>
<sequence>MPAHGRLHRPAEDLDRQDPEIRAARSGPRAERSEGVTAVTGGFGPLLPEERADAAALVRQGFGIPREYFDRSVELFGPDVMRGLRAGPEAGSTGQLVACAAVWPMDQWFGGRAVPSCGVAAVAVDPAERGRGYGTALMRSLLEEARAGGAALSVLYPATLPVYTRLGFGRGGVSFDWSAPPAALAAGPPPEDGWIRRTDASDASQLAALRRSLLTTANGLVERNEGLWSFALCPDGAPSDVYTLGGPRGLEGYVAVAPPSDRKLVVADACLLSPRAVRLAQGFLAGYRAQVDRVSWRGGPDDPLVLMAPDSGPRADARDEWLLRILDLRRALEARGYPPGVAGELTLDVTDAVIPENSGTFRLRLSDGKAGVDRIPEKTGGGGKAAGSGLSLSIAALAALYSGHKGPQILRQVGLLRGGEDAVALAARFFSGPAPWMPDRF</sequence>
<dbReference type="PROSITE" id="PS51186">
    <property type="entry name" value="GNAT"/>
    <property type="match status" value="1"/>
</dbReference>
<accession>A0A6L3ATF5</accession>
<gene>
    <name evidence="3" type="ORF">DS837_26035</name>
</gene>
<dbReference type="SUPFAM" id="SSF55729">
    <property type="entry name" value="Acyl-CoA N-acyltransferases (Nat)"/>
    <property type="match status" value="1"/>
</dbReference>
<dbReference type="Pfam" id="PF13527">
    <property type="entry name" value="Acetyltransf_9"/>
    <property type="match status" value="1"/>
</dbReference>
<evidence type="ECO:0000313" key="3">
    <source>
        <dbReference type="EMBL" id="KAA0679356.1"/>
    </source>
</evidence>
<proteinExistence type="predicted"/>
<dbReference type="InterPro" id="IPR025559">
    <property type="entry name" value="Eis_dom"/>
</dbReference>